<dbReference type="PROSITE" id="PS51257">
    <property type="entry name" value="PROKAR_LIPOPROTEIN"/>
    <property type="match status" value="1"/>
</dbReference>
<dbReference type="Gene3D" id="3.20.20.80">
    <property type="entry name" value="Glycosidases"/>
    <property type="match status" value="1"/>
</dbReference>
<dbReference type="Proteomes" id="UP000183670">
    <property type="component" value="Unassembled WGS sequence"/>
</dbReference>
<evidence type="ECO:0000313" key="3">
    <source>
        <dbReference type="Proteomes" id="UP000183670"/>
    </source>
</evidence>
<reference evidence="2 3" key="1">
    <citation type="submission" date="2016-10" db="EMBL/GenBank/DDBJ databases">
        <authorList>
            <person name="de Groot N.N."/>
        </authorList>
    </citation>
    <scope>NUCLEOTIDE SEQUENCE [LARGE SCALE GENOMIC DNA]</scope>
    <source>
        <strain evidence="2 3">NLAE-zl-C500</strain>
    </source>
</reference>
<sequence>MKINFQNMCSLRKISCGLIFSMAISLVACGSDNDEEGGGNGDDGLVEDTSIPGNSIVTVKQNRNIILHNPLSGWVLYAGIGDGLSSTFWQDYDNFPSSEGTVKVSDYANTLYLRGAWADFNPEEGKYAWNSDCDTPSAKRLKMLIEGAKQRNMKLAFTFVVDSRDKHYNFTPNFVKEAGAKGYETQTGSVKVWSPYPDDPIFQKYYEKFIRALAKDFNDPDKVQFVSGSGFGKWGEYHSVWYYQVRELGKPELPTREAVFDWVTDLYSQVFDKVPVFVNYHRWIGTSKEWDGNNYDKDTERLIGKAVAKGYSLRHDAFGMKTYYSTWERNFIAKWKYLVPVVMEGGWVKNSHGNSIQGDGYANYAEVRQGEFDEAKTACVNMMDLRYNSDFRNGETYSWFNEAFQLVKQFCTEGSYRLFPDRISLPTTISNGKQIEIAHRWNNFGWGYCPTNIPQWKNKYKVAFALLDTKNDKPKYVFVDGEPEACDWVKGTAKSYTFTTRVEGVKAGKYMWAVGIVDTTKQNEIGIHLAVKNNVTSAGWLKLFEVTVR</sequence>
<dbReference type="EMBL" id="FMYE01000017">
    <property type="protein sequence ID" value="SDB77111.1"/>
    <property type="molecule type" value="Genomic_DNA"/>
</dbReference>
<organism evidence="2 3">
    <name type="scientific">Bacteroides ovatus</name>
    <dbReference type="NCBI Taxonomy" id="28116"/>
    <lineage>
        <taxon>Bacteria</taxon>
        <taxon>Pseudomonadati</taxon>
        <taxon>Bacteroidota</taxon>
        <taxon>Bacteroidia</taxon>
        <taxon>Bacteroidales</taxon>
        <taxon>Bacteroidaceae</taxon>
        <taxon>Bacteroides</taxon>
    </lineage>
</organism>
<evidence type="ECO:0000313" key="2">
    <source>
        <dbReference type="EMBL" id="SDB77111.1"/>
    </source>
</evidence>
<evidence type="ECO:0000256" key="1">
    <source>
        <dbReference type="SAM" id="SignalP"/>
    </source>
</evidence>
<gene>
    <name evidence="2" type="ORF">SAMN05192581_101732</name>
</gene>
<proteinExistence type="predicted"/>
<evidence type="ECO:0008006" key="4">
    <source>
        <dbReference type="Google" id="ProtNLM"/>
    </source>
</evidence>
<accession>A0A1G6G5A2</accession>
<feature type="signal peptide" evidence="1">
    <location>
        <begin position="1"/>
        <end position="30"/>
    </location>
</feature>
<dbReference type="AlphaFoldDB" id="A0A1G6G5A2"/>
<name>A0A1G6G5A2_BACOV</name>
<feature type="chain" id="PRO_5010168714" description="DUF4832 domain-containing protein" evidence="1">
    <location>
        <begin position="31"/>
        <end position="549"/>
    </location>
</feature>
<dbReference type="InterPro" id="IPR017853">
    <property type="entry name" value="GH"/>
</dbReference>
<protein>
    <recommendedName>
        <fullName evidence="4">DUF4832 domain-containing protein</fullName>
    </recommendedName>
</protein>
<dbReference type="SUPFAM" id="SSF51445">
    <property type="entry name" value="(Trans)glycosidases"/>
    <property type="match status" value="1"/>
</dbReference>
<dbReference type="RefSeq" id="WP_074558032.1">
    <property type="nucleotide sequence ID" value="NZ_FMYE01000017.1"/>
</dbReference>
<keyword evidence="1" id="KW-0732">Signal</keyword>